<sequence length="219" mass="23499">MPVDGDGEDGSHHSLSPHPAGATHTLASRTPSEPPETTPPPRDVQGSWAHGLLIRDLNSLATSSLRRCRAPPQLAASRMLSLHSHTPSDLPPRAASLLDLSSSHTTLRISGIPRSRAATLDSVHILCASVAIIQFTPAGTSRSTEPVASPFSQDCTPDLGRPSSRRCWPLIASLASHRVARVVWDPSPQERLVTHSLSLIDSERPPRAPVTLRMCDIKV</sequence>
<organism evidence="2 3">
    <name type="scientific">Mycena pura</name>
    <dbReference type="NCBI Taxonomy" id="153505"/>
    <lineage>
        <taxon>Eukaryota</taxon>
        <taxon>Fungi</taxon>
        <taxon>Dikarya</taxon>
        <taxon>Basidiomycota</taxon>
        <taxon>Agaricomycotina</taxon>
        <taxon>Agaricomycetes</taxon>
        <taxon>Agaricomycetidae</taxon>
        <taxon>Agaricales</taxon>
        <taxon>Marasmiineae</taxon>
        <taxon>Mycenaceae</taxon>
        <taxon>Mycena</taxon>
    </lineage>
</organism>
<evidence type="ECO:0000313" key="2">
    <source>
        <dbReference type="EMBL" id="KAJ7208910.1"/>
    </source>
</evidence>
<dbReference type="AlphaFoldDB" id="A0AAD6YCE6"/>
<evidence type="ECO:0000256" key="1">
    <source>
        <dbReference type="SAM" id="MobiDB-lite"/>
    </source>
</evidence>
<gene>
    <name evidence="2" type="ORF">GGX14DRAFT_632908</name>
</gene>
<proteinExistence type="predicted"/>
<protein>
    <submittedName>
        <fullName evidence="2">Uncharacterized protein</fullName>
    </submittedName>
</protein>
<keyword evidence="3" id="KW-1185">Reference proteome</keyword>
<evidence type="ECO:0000313" key="3">
    <source>
        <dbReference type="Proteomes" id="UP001219525"/>
    </source>
</evidence>
<accession>A0AAD6YCE6</accession>
<dbReference type="EMBL" id="JARJCW010000032">
    <property type="protein sequence ID" value="KAJ7208910.1"/>
    <property type="molecule type" value="Genomic_DNA"/>
</dbReference>
<feature type="compositionally biased region" description="Pro residues" evidence="1">
    <location>
        <begin position="32"/>
        <end position="42"/>
    </location>
</feature>
<reference evidence="2" key="1">
    <citation type="submission" date="2023-03" db="EMBL/GenBank/DDBJ databases">
        <title>Massive genome expansion in bonnet fungi (Mycena s.s.) driven by repeated elements and novel gene families across ecological guilds.</title>
        <authorList>
            <consortium name="Lawrence Berkeley National Laboratory"/>
            <person name="Harder C.B."/>
            <person name="Miyauchi S."/>
            <person name="Viragh M."/>
            <person name="Kuo A."/>
            <person name="Thoen E."/>
            <person name="Andreopoulos B."/>
            <person name="Lu D."/>
            <person name="Skrede I."/>
            <person name="Drula E."/>
            <person name="Henrissat B."/>
            <person name="Morin E."/>
            <person name="Kohler A."/>
            <person name="Barry K."/>
            <person name="LaButti K."/>
            <person name="Morin E."/>
            <person name="Salamov A."/>
            <person name="Lipzen A."/>
            <person name="Mereny Z."/>
            <person name="Hegedus B."/>
            <person name="Baldrian P."/>
            <person name="Stursova M."/>
            <person name="Weitz H."/>
            <person name="Taylor A."/>
            <person name="Grigoriev I.V."/>
            <person name="Nagy L.G."/>
            <person name="Martin F."/>
            <person name="Kauserud H."/>
        </authorList>
    </citation>
    <scope>NUCLEOTIDE SEQUENCE</scope>
    <source>
        <strain evidence="2">9144</strain>
    </source>
</reference>
<feature type="region of interest" description="Disordered" evidence="1">
    <location>
        <begin position="1"/>
        <end position="46"/>
    </location>
</feature>
<name>A0AAD6YCE6_9AGAR</name>
<dbReference type="Proteomes" id="UP001219525">
    <property type="component" value="Unassembled WGS sequence"/>
</dbReference>
<comment type="caution">
    <text evidence="2">The sequence shown here is derived from an EMBL/GenBank/DDBJ whole genome shotgun (WGS) entry which is preliminary data.</text>
</comment>